<accession>A0ABM7CSV9</accession>
<sequence>MSQSLLPFLGAAGIVAYWVLCRRRSITYRERAANLLTDFFQKGSVSETEKDAAERFYLNARYWLFMPLATILAFPVILMSILSKKPEPQFSKERMAIVDACMKMYLSRNPLTGALCLMAFFAMAVLAQLAGILINRVRAVPSPSMIYATTDTAYPHLKRHAH</sequence>
<keyword evidence="1" id="KW-1133">Transmembrane helix</keyword>
<feature type="transmembrane region" description="Helical" evidence="1">
    <location>
        <begin position="6"/>
        <end position="21"/>
    </location>
</feature>
<evidence type="ECO:0000313" key="3">
    <source>
        <dbReference type="Proteomes" id="UP000272622"/>
    </source>
</evidence>
<dbReference type="EMBL" id="CP034337">
    <property type="protein sequence ID" value="AZL74550.1"/>
    <property type="molecule type" value="Genomic_DNA"/>
</dbReference>
<feature type="transmembrane region" description="Helical" evidence="1">
    <location>
        <begin position="62"/>
        <end position="82"/>
    </location>
</feature>
<organism evidence="2 3">
    <name type="scientific">Pseudomonas oryziphila</name>
    <dbReference type="NCBI Taxonomy" id="2894079"/>
    <lineage>
        <taxon>Bacteria</taxon>
        <taxon>Pseudomonadati</taxon>
        <taxon>Pseudomonadota</taxon>
        <taxon>Gammaproteobacteria</taxon>
        <taxon>Pseudomonadales</taxon>
        <taxon>Pseudomonadaceae</taxon>
        <taxon>Pseudomonas</taxon>
    </lineage>
</organism>
<name>A0ABM7CSV9_9PSED</name>
<keyword evidence="1" id="KW-0812">Transmembrane</keyword>
<dbReference type="Proteomes" id="UP000272622">
    <property type="component" value="Chromosome"/>
</dbReference>
<feature type="transmembrane region" description="Helical" evidence="1">
    <location>
        <begin position="112"/>
        <end position="134"/>
    </location>
</feature>
<reference evidence="2 3" key="1">
    <citation type="submission" date="2018-12" db="EMBL/GenBank/DDBJ databases">
        <authorList>
            <person name="Li S."/>
            <person name="Yang R."/>
            <person name="Chen G."/>
            <person name="Zou L."/>
            <person name="Zhang C."/>
            <person name="Chen Y."/>
            <person name="Liu Z."/>
            <person name="Li Y."/>
            <person name="Yan Y."/>
            <person name="Huang M."/>
            <person name="Chen T."/>
        </authorList>
    </citation>
    <scope>NUCLEOTIDE SEQUENCE [LARGE SCALE GENOMIC DNA]</scope>
    <source>
        <strain evidence="2 3">2014</strain>
    </source>
</reference>
<evidence type="ECO:0000256" key="1">
    <source>
        <dbReference type="SAM" id="Phobius"/>
    </source>
</evidence>
<dbReference type="RefSeq" id="WP_125464609.1">
    <property type="nucleotide sequence ID" value="NZ_CP034337.1"/>
</dbReference>
<proteinExistence type="predicted"/>
<gene>
    <name evidence="2" type="ORF">EI693_16320</name>
</gene>
<protein>
    <submittedName>
        <fullName evidence="2">Uncharacterized protein</fullName>
    </submittedName>
</protein>
<keyword evidence="3" id="KW-1185">Reference proteome</keyword>
<evidence type="ECO:0000313" key="2">
    <source>
        <dbReference type="EMBL" id="AZL74550.1"/>
    </source>
</evidence>
<keyword evidence="1" id="KW-0472">Membrane</keyword>